<dbReference type="GO" id="GO:0005737">
    <property type="term" value="C:cytoplasm"/>
    <property type="evidence" value="ECO:0007669"/>
    <property type="project" value="TreeGrafter"/>
</dbReference>
<evidence type="ECO:0000256" key="1">
    <source>
        <dbReference type="ARBA" id="ARBA00005568"/>
    </source>
</evidence>
<proteinExistence type="inferred from homology"/>
<name>A0A2A9HBS0_TEPT2</name>
<keyword evidence="2" id="KW-0479">Metal-binding</keyword>
<feature type="domain" description="HpcH/HpaI aldolase/citrate lyase" evidence="4">
    <location>
        <begin position="19"/>
        <end position="234"/>
    </location>
</feature>
<dbReference type="Pfam" id="PF03328">
    <property type="entry name" value="HpcH_HpaI"/>
    <property type="match status" value="1"/>
</dbReference>
<evidence type="ECO:0000256" key="2">
    <source>
        <dbReference type="ARBA" id="ARBA00022723"/>
    </source>
</evidence>
<dbReference type="InterPro" id="IPR040442">
    <property type="entry name" value="Pyrv_kinase-like_dom_sf"/>
</dbReference>
<evidence type="ECO:0000313" key="5">
    <source>
        <dbReference type="EMBL" id="PFG73427.1"/>
    </source>
</evidence>
<accession>A0A2A9HBS0</accession>
<evidence type="ECO:0000256" key="3">
    <source>
        <dbReference type="ARBA" id="ARBA00023239"/>
    </source>
</evidence>
<reference evidence="5 6" key="1">
    <citation type="submission" date="2017-09" db="EMBL/GenBank/DDBJ databases">
        <title>Sequencing the genomes of two abundant thermophiles in Great Basin hot springs: Thermocrinis jamiesonii and novel Chloroflexi Thermoflexus hugenholtzii.</title>
        <authorList>
            <person name="Hedlund B."/>
        </authorList>
    </citation>
    <scope>NUCLEOTIDE SEQUENCE [LARGE SCALE GENOMIC DNA]</scope>
    <source>
        <strain evidence="5 6">G233</strain>
    </source>
</reference>
<comment type="caution">
    <text evidence="5">The sequence shown here is derived from an EMBL/GenBank/DDBJ whole genome shotgun (WGS) entry which is preliminary data.</text>
</comment>
<dbReference type="InterPro" id="IPR005000">
    <property type="entry name" value="Aldolase/citrate-lyase_domain"/>
</dbReference>
<dbReference type="PANTHER" id="PTHR30502:SF0">
    <property type="entry name" value="PHOSPHOENOLPYRUVATE CARBOXYLASE FAMILY PROTEIN"/>
    <property type="match status" value="1"/>
</dbReference>
<evidence type="ECO:0000259" key="4">
    <source>
        <dbReference type="Pfam" id="PF03328"/>
    </source>
</evidence>
<sequence length="261" mass="27528">MRTNTVKERWARGEVTFGGWLSIANTFTAEIMAHQGFDWLCIDMQHGVVDYQAAVAMLQVIGGTETVPFVRVPWNEPGIIGKVLDAGAMGVIIPLVNSPEEARQAVGACRYYPEGYRSFGPTRAAYYAGADYFAGANREVACIPMIETQQALERLEEILAVPGIDAVYVGPADLSITLGLPPRMDNEGAFEAARLRIAAACRERGIVAGIHANAALAAKHAAAGFQMITVCGDAGALAAQAAADLRQARGSAGGGGRSVYG</sequence>
<dbReference type="Proteomes" id="UP000223071">
    <property type="component" value="Unassembled WGS sequence"/>
</dbReference>
<organism evidence="5 6">
    <name type="scientific">Tepidiforma thermophila (strain KCTC 52669 / CGMCC 1.13589 / G233)</name>
    <dbReference type="NCBI Taxonomy" id="2761530"/>
    <lineage>
        <taxon>Bacteria</taxon>
        <taxon>Bacillati</taxon>
        <taxon>Chloroflexota</taxon>
        <taxon>Tepidiformia</taxon>
        <taxon>Tepidiformales</taxon>
        <taxon>Tepidiformaceae</taxon>
        <taxon>Tepidiforma</taxon>
    </lineage>
</organism>
<dbReference type="InterPro" id="IPR050251">
    <property type="entry name" value="HpcH-HpaI_aldolase"/>
</dbReference>
<evidence type="ECO:0000313" key="6">
    <source>
        <dbReference type="Proteomes" id="UP000223071"/>
    </source>
</evidence>
<dbReference type="EMBL" id="PDJQ01000001">
    <property type="protein sequence ID" value="PFG73427.1"/>
    <property type="molecule type" value="Genomic_DNA"/>
</dbReference>
<dbReference type="RefSeq" id="WP_098502884.1">
    <property type="nucleotide sequence ID" value="NZ_PDJQ01000001.1"/>
</dbReference>
<dbReference type="Gene3D" id="3.20.20.60">
    <property type="entry name" value="Phosphoenolpyruvate-binding domains"/>
    <property type="match status" value="1"/>
</dbReference>
<protein>
    <submittedName>
        <fullName evidence="5">4-hydroxy-2-oxoheptanedioate aldolase</fullName>
    </submittedName>
</protein>
<dbReference type="GO" id="GO:0046872">
    <property type="term" value="F:metal ion binding"/>
    <property type="evidence" value="ECO:0007669"/>
    <property type="project" value="UniProtKB-KW"/>
</dbReference>
<comment type="similarity">
    <text evidence="1">Belongs to the HpcH/HpaI aldolase family.</text>
</comment>
<keyword evidence="3" id="KW-0456">Lyase</keyword>
<dbReference type="GO" id="GO:0016832">
    <property type="term" value="F:aldehyde-lyase activity"/>
    <property type="evidence" value="ECO:0007669"/>
    <property type="project" value="TreeGrafter"/>
</dbReference>
<keyword evidence="6" id="KW-1185">Reference proteome</keyword>
<dbReference type="PANTHER" id="PTHR30502">
    <property type="entry name" value="2-KETO-3-DEOXY-L-RHAMNONATE ALDOLASE"/>
    <property type="match status" value="1"/>
</dbReference>
<dbReference type="SUPFAM" id="SSF51621">
    <property type="entry name" value="Phosphoenolpyruvate/pyruvate domain"/>
    <property type="match status" value="1"/>
</dbReference>
<gene>
    <name evidence="5" type="ORF">A9A59_0623</name>
</gene>
<dbReference type="InterPro" id="IPR015813">
    <property type="entry name" value="Pyrv/PenolPyrv_kinase-like_dom"/>
</dbReference>
<dbReference type="AlphaFoldDB" id="A0A2A9HBS0"/>